<dbReference type="GO" id="GO:0005634">
    <property type="term" value="C:nucleus"/>
    <property type="evidence" value="ECO:0007669"/>
    <property type="project" value="TreeGrafter"/>
</dbReference>
<evidence type="ECO:0000256" key="7">
    <source>
        <dbReference type="ARBA" id="ARBA00023239"/>
    </source>
</evidence>
<evidence type="ECO:0000256" key="2">
    <source>
        <dbReference type="ARBA" id="ARBA00007812"/>
    </source>
</evidence>
<accession>A0A9W8R950</accession>
<comment type="caution">
    <text evidence="8">The sequence shown here is derived from an EMBL/GenBank/DDBJ whole genome shotgun (WGS) entry which is preliminary data.</text>
</comment>
<dbReference type="InterPro" id="IPR029061">
    <property type="entry name" value="THDP-binding"/>
</dbReference>
<dbReference type="GO" id="GO:0046872">
    <property type="term" value="F:metal ion binding"/>
    <property type="evidence" value="ECO:0007669"/>
    <property type="project" value="UniProtKB-KW"/>
</dbReference>
<name>A0A9W8R950_9HYPO</name>
<evidence type="ECO:0000313" key="9">
    <source>
        <dbReference type="Proteomes" id="UP001152087"/>
    </source>
</evidence>
<dbReference type="InterPro" id="IPR012110">
    <property type="entry name" value="PDC/IPDC-like"/>
</dbReference>
<dbReference type="SUPFAM" id="SSF52518">
    <property type="entry name" value="Thiamin diphosphate-binding fold (THDP-binding)"/>
    <property type="match status" value="1"/>
</dbReference>
<comment type="similarity">
    <text evidence="2">Belongs to the TPP enzyme family.</text>
</comment>
<dbReference type="EC" id="4.1.1.1" evidence="8"/>
<protein>
    <submittedName>
        <fullName evidence="8">Pyruvate decarboxylase 1</fullName>
        <ecNumber evidence="8">4.1.1.1</ecNumber>
    </submittedName>
</protein>
<dbReference type="EMBL" id="JAOQAV010000014">
    <property type="protein sequence ID" value="KAJ4188962.1"/>
    <property type="molecule type" value="Genomic_DNA"/>
</dbReference>
<evidence type="ECO:0000256" key="3">
    <source>
        <dbReference type="ARBA" id="ARBA00022723"/>
    </source>
</evidence>
<dbReference type="PANTHER" id="PTHR43452">
    <property type="entry name" value="PYRUVATE DECARBOXYLASE"/>
    <property type="match status" value="1"/>
</dbReference>
<dbReference type="GO" id="GO:0005829">
    <property type="term" value="C:cytosol"/>
    <property type="evidence" value="ECO:0007669"/>
    <property type="project" value="TreeGrafter"/>
</dbReference>
<evidence type="ECO:0000256" key="4">
    <source>
        <dbReference type="ARBA" id="ARBA00022793"/>
    </source>
</evidence>
<keyword evidence="6" id="KW-0786">Thiamine pyrophosphate</keyword>
<keyword evidence="5" id="KW-0460">Magnesium</keyword>
<proteinExistence type="inferred from homology"/>
<comment type="cofactor">
    <cofactor evidence="1">
        <name>thiamine diphosphate</name>
        <dbReference type="ChEBI" id="CHEBI:58937"/>
    </cofactor>
</comment>
<gene>
    <name evidence="8" type="primary">PDC1_2</name>
    <name evidence="8" type="ORF">NW755_006464</name>
</gene>
<evidence type="ECO:0000256" key="1">
    <source>
        <dbReference type="ARBA" id="ARBA00001964"/>
    </source>
</evidence>
<dbReference type="Proteomes" id="UP001152087">
    <property type="component" value="Unassembled WGS sequence"/>
</dbReference>
<evidence type="ECO:0000313" key="8">
    <source>
        <dbReference type="EMBL" id="KAJ4188962.1"/>
    </source>
</evidence>
<organism evidence="8 9">
    <name type="scientific">Fusarium falciforme</name>
    <dbReference type="NCBI Taxonomy" id="195108"/>
    <lineage>
        <taxon>Eukaryota</taxon>
        <taxon>Fungi</taxon>
        <taxon>Dikarya</taxon>
        <taxon>Ascomycota</taxon>
        <taxon>Pezizomycotina</taxon>
        <taxon>Sordariomycetes</taxon>
        <taxon>Hypocreomycetidae</taxon>
        <taxon>Hypocreales</taxon>
        <taxon>Nectriaceae</taxon>
        <taxon>Fusarium</taxon>
        <taxon>Fusarium solani species complex</taxon>
    </lineage>
</organism>
<keyword evidence="4" id="KW-0210">Decarboxylase</keyword>
<dbReference type="Gene3D" id="3.40.50.970">
    <property type="match status" value="1"/>
</dbReference>
<evidence type="ECO:0000256" key="5">
    <source>
        <dbReference type="ARBA" id="ARBA00022842"/>
    </source>
</evidence>
<keyword evidence="7 8" id="KW-0456">Lyase</keyword>
<dbReference type="GO" id="GO:0000949">
    <property type="term" value="P:aromatic amino acid family catabolic process to alcohol via Ehrlich pathway"/>
    <property type="evidence" value="ECO:0007669"/>
    <property type="project" value="TreeGrafter"/>
</dbReference>
<sequence length="123" mass="13843">MIRLGLNPLLIVINNKGYTIERVIHGPQAGYNDIASWRHQSLLTFFGAANAEESSREVRTKDELDKVFSLPEYQSPKNIQLLEVHMDVMDIPWRLRNQITIVNARAKARKASLEASTNGVNGA</sequence>
<keyword evidence="9" id="KW-1185">Reference proteome</keyword>
<keyword evidence="3" id="KW-0479">Metal-binding</keyword>
<evidence type="ECO:0000256" key="6">
    <source>
        <dbReference type="ARBA" id="ARBA00023052"/>
    </source>
</evidence>
<dbReference type="GO" id="GO:0004737">
    <property type="term" value="F:pyruvate decarboxylase activity"/>
    <property type="evidence" value="ECO:0007669"/>
    <property type="project" value="UniProtKB-EC"/>
</dbReference>
<dbReference type="PANTHER" id="PTHR43452:SF3">
    <property type="entry name" value="TRANSAMINATED AMINO ACID DECARBOXYLASE"/>
    <property type="match status" value="1"/>
</dbReference>
<dbReference type="AlphaFoldDB" id="A0A9W8R950"/>
<keyword evidence="8" id="KW-0670">Pyruvate</keyword>
<reference evidence="8" key="1">
    <citation type="submission" date="2022-09" db="EMBL/GenBank/DDBJ databases">
        <title>Fusarium specimens isolated from Avocado Roots.</title>
        <authorList>
            <person name="Stajich J."/>
            <person name="Roper C."/>
            <person name="Heimlech-Rivalta G."/>
        </authorList>
    </citation>
    <scope>NUCLEOTIDE SEQUENCE</scope>
    <source>
        <strain evidence="8">A02</strain>
    </source>
</reference>